<dbReference type="GO" id="GO:0004672">
    <property type="term" value="F:protein kinase activity"/>
    <property type="evidence" value="ECO:0007669"/>
    <property type="project" value="InterPro"/>
</dbReference>
<dbReference type="Gene3D" id="1.10.510.10">
    <property type="entry name" value="Transferase(Phosphotransferase) domain 1"/>
    <property type="match status" value="1"/>
</dbReference>
<evidence type="ECO:0000313" key="2">
    <source>
        <dbReference type="EMBL" id="CCI48367.1"/>
    </source>
</evidence>
<name>A0A024GPB4_9STRA</name>
<dbReference type="SUPFAM" id="SSF56112">
    <property type="entry name" value="Protein kinase-like (PK-like)"/>
    <property type="match status" value="1"/>
</dbReference>
<comment type="caution">
    <text evidence="2">The sequence shown here is derived from an EMBL/GenBank/DDBJ whole genome shotgun (WGS) entry which is preliminary data.</text>
</comment>
<sequence length="441" mass="50686">MVELTLTCLIVGHGATFSCKIDGDELTLYLAKKNGEFLRLDDAVRPQLSKEDCPQEIKDSYMNAKSFMNSPLQLYRFFDQNIQVEKIHVLVQLPANVLRSQKVGENITALYAEKLRDVDMSALDTFRKVEAFISSPLPMKYSTSDDTLINVRPEFFEHSEDRFIKPDVFRDALSHSFTFSDAESANIFWWDMLIRNPIKETATLLGMSIKVGRDQNNKSTTRHLKRPDFLLWLTEVLLMKGEEKGSQREFVTAKIELISKMKHALVPHLLKRLNEDPYDFESVMAIYDAIGRNPIQCTVRCDYDRYARTFELQPVGFTKLPVNDLELIFALICVARALVGLHALGYVHRDIRWPNILCLGGDSYMLIDFENAGRNGDRMPDELLGSRVLDPLVKSDDYGHVYRSCHDMYQFGRLIAETSDPSLAQLRIVISLEKDLQRKER</sequence>
<dbReference type="OrthoDB" id="2379186at2759"/>
<dbReference type="GO" id="GO:0005524">
    <property type="term" value="F:ATP binding"/>
    <property type="evidence" value="ECO:0007669"/>
    <property type="project" value="InterPro"/>
</dbReference>
<dbReference type="PROSITE" id="PS50011">
    <property type="entry name" value="PROTEIN_KINASE_DOM"/>
    <property type="match status" value="1"/>
</dbReference>
<organism evidence="2 3">
    <name type="scientific">Albugo candida</name>
    <dbReference type="NCBI Taxonomy" id="65357"/>
    <lineage>
        <taxon>Eukaryota</taxon>
        <taxon>Sar</taxon>
        <taxon>Stramenopiles</taxon>
        <taxon>Oomycota</taxon>
        <taxon>Peronosporomycetes</taxon>
        <taxon>Albuginales</taxon>
        <taxon>Albuginaceae</taxon>
        <taxon>Albugo</taxon>
    </lineage>
</organism>
<keyword evidence="3" id="KW-1185">Reference proteome</keyword>
<accession>A0A024GPB4</accession>
<dbReference type="Proteomes" id="UP000053237">
    <property type="component" value="Unassembled WGS sequence"/>
</dbReference>
<evidence type="ECO:0000313" key="3">
    <source>
        <dbReference type="Proteomes" id="UP000053237"/>
    </source>
</evidence>
<dbReference type="AlphaFoldDB" id="A0A024GPB4"/>
<protein>
    <recommendedName>
        <fullName evidence="1">Protein kinase domain-containing protein</fullName>
    </recommendedName>
</protein>
<reference evidence="2 3" key="1">
    <citation type="submission" date="2012-05" db="EMBL/GenBank/DDBJ databases">
        <title>Recombination and specialization in a pathogen metapopulation.</title>
        <authorList>
            <person name="Gardiner A."/>
            <person name="Kemen E."/>
            <person name="Schultz-Larsen T."/>
            <person name="MacLean D."/>
            <person name="Van Oosterhout C."/>
            <person name="Jones J.D.G."/>
        </authorList>
    </citation>
    <scope>NUCLEOTIDE SEQUENCE [LARGE SCALE GENOMIC DNA]</scope>
    <source>
        <strain evidence="2 3">Ac Nc2</strain>
    </source>
</reference>
<dbReference type="InterPro" id="IPR000719">
    <property type="entry name" value="Prot_kinase_dom"/>
</dbReference>
<dbReference type="InParanoid" id="A0A024GPB4"/>
<gene>
    <name evidence="2" type="ORF">BN9_094400</name>
</gene>
<dbReference type="InterPro" id="IPR011009">
    <property type="entry name" value="Kinase-like_dom_sf"/>
</dbReference>
<evidence type="ECO:0000259" key="1">
    <source>
        <dbReference type="PROSITE" id="PS50011"/>
    </source>
</evidence>
<proteinExistence type="predicted"/>
<dbReference type="EMBL" id="CAIX01000218">
    <property type="protein sequence ID" value="CCI48367.1"/>
    <property type="molecule type" value="Genomic_DNA"/>
</dbReference>
<feature type="domain" description="Protein kinase" evidence="1">
    <location>
        <begin position="205"/>
        <end position="441"/>
    </location>
</feature>